<dbReference type="InterPro" id="IPR012327">
    <property type="entry name" value="MeTrfase_D12"/>
</dbReference>
<dbReference type="Proteomes" id="UP000093100">
    <property type="component" value="Unassembled WGS sequence"/>
</dbReference>
<dbReference type="PANTHER" id="PTHR30481">
    <property type="entry name" value="DNA ADENINE METHYLASE"/>
    <property type="match status" value="1"/>
</dbReference>
<evidence type="ECO:0000256" key="7">
    <source>
        <dbReference type="RuleBase" id="RU361257"/>
    </source>
</evidence>
<dbReference type="EC" id="2.1.1.72" evidence="2 7"/>
<dbReference type="Gene3D" id="3.40.50.150">
    <property type="entry name" value="Vaccinia Virus protein VP39"/>
    <property type="match status" value="1"/>
</dbReference>
<evidence type="ECO:0000256" key="3">
    <source>
        <dbReference type="ARBA" id="ARBA00022603"/>
    </source>
</evidence>
<evidence type="ECO:0000256" key="4">
    <source>
        <dbReference type="ARBA" id="ARBA00022679"/>
    </source>
</evidence>
<keyword evidence="4 7" id="KW-0808">Transferase</keyword>
<comment type="catalytic activity">
    <reaction evidence="6 7">
        <text>a 2'-deoxyadenosine in DNA + S-adenosyl-L-methionine = an N(6)-methyl-2'-deoxyadenosine in DNA + S-adenosyl-L-homocysteine + H(+)</text>
        <dbReference type="Rhea" id="RHEA:15197"/>
        <dbReference type="Rhea" id="RHEA-COMP:12418"/>
        <dbReference type="Rhea" id="RHEA-COMP:12419"/>
        <dbReference type="ChEBI" id="CHEBI:15378"/>
        <dbReference type="ChEBI" id="CHEBI:57856"/>
        <dbReference type="ChEBI" id="CHEBI:59789"/>
        <dbReference type="ChEBI" id="CHEBI:90615"/>
        <dbReference type="ChEBI" id="CHEBI:90616"/>
        <dbReference type="EC" id="2.1.1.72"/>
    </reaction>
</comment>
<evidence type="ECO:0000256" key="1">
    <source>
        <dbReference type="ARBA" id="ARBA00006594"/>
    </source>
</evidence>
<dbReference type="GO" id="GO:0032259">
    <property type="term" value="P:methylation"/>
    <property type="evidence" value="ECO:0007669"/>
    <property type="project" value="UniProtKB-KW"/>
</dbReference>
<evidence type="ECO:0000256" key="5">
    <source>
        <dbReference type="ARBA" id="ARBA00022691"/>
    </source>
</evidence>
<dbReference type="InterPro" id="IPR029063">
    <property type="entry name" value="SAM-dependent_MTases_sf"/>
</dbReference>
<name>A0AAX0HCX5_CAMFE</name>
<dbReference type="GO" id="GO:0043565">
    <property type="term" value="F:sequence-specific DNA binding"/>
    <property type="evidence" value="ECO:0007669"/>
    <property type="project" value="TreeGrafter"/>
</dbReference>
<dbReference type="EMBL" id="LFLK01000002">
    <property type="protein sequence ID" value="OCR91470.1"/>
    <property type="molecule type" value="Genomic_DNA"/>
</dbReference>
<evidence type="ECO:0000313" key="9">
    <source>
        <dbReference type="Proteomes" id="UP000093100"/>
    </source>
</evidence>
<dbReference type="Gene3D" id="1.10.1020.10">
    <property type="entry name" value="Adenine-specific Methyltransferase, Domain 2"/>
    <property type="match status" value="1"/>
</dbReference>
<dbReference type="InterPro" id="IPR023095">
    <property type="entry name" value="Ade_MeTrfase_dom_2"/>
</dbReference>
<dbReference type="Pfam" id="PF02086">
    <property type="entry name" value="MethyltransfD12"/>
    <property type="match status" value="1"/>
</dbReference>
<gene>
    <name evidence="8" type="ORF">CFT12S02225_02695</name>
</gene>
<comment type="caution">
    <text evidence="8">The sequence shown here is derived from an EMBL/GenBank/DDBJ whole genome shotgun (WGS) entry which is preliminary data.</text>
</comment>
<dbReference type="InterPro" id="IPR012263">
    <property type="entry name" value="M_m6A_EcoRV"/>
</dbReference>
<dbReference type="GO" id="GO:0006298">
    <property type="term" value="P:mismatch repair"/>
    <property type="evidence" value="ECO:0007669"/>
    <property type="project" value="TreeGrafter"/>
</dbReference>
<dbReference type="GO" id="GO:0009307">
    <property type="term" value="P:DNA restriction-modification system"/>
    <property type="evidence" value="ECO:0007669"/>
    <property type="project" value="InterPro"/>
</dbReference>
<dbReference type="GO" id="GO:0009007">
    <property type="term" value="F:site-specific DNA-methyltransferase (adenine-specific) activity"/>
    <property type="evidence" value="ECO:0007669"/>
    <property type="project" value="UniProtKB-UniRule"/>
</dbReference>
<evidence type="ECO:0000256" key="6">
    <source>
        <dbReference type="ARBA" id="ARBA00047942"/>
    </source>
</evidence>
<dbReference type="SUPFAM" id="SSF53335">
    <property type="entry name" value="S-adenosyl-L-methionine-dependent methyltransferases"/>
    <property type="match status" value="1"/>
</dbReference>
<accession>A0AAX0HCX5</accession>
<dbReference type="AlphaFoldDB" id="A0AAX0HCX5"/>
<evidence type="ECO:0000256" key="2">
    <source>
        <dbReference type="ARBA" id="ARBA00011900"/>
    </source>
</evidence>
<comment type="similarity">
    <text evidence="1 7">Belongs to the N(4)/N(6)-methyltransferase family.</text>
</comment>
<proteinExistence type="inferred from homology"/>
<reference evidence="8 9" key="1">
    <citation type="journal article" date="2016" name="Genome Biol. Evol.">
        <title>Comparative Genomics of Campylobacter fetus from Reptiles and Mammals Reveals Divergent Evolution in Host-Associated Lineages.</title>
        <authorList>
            <person name="Gilbert M.J."/>
            <person name="Miller W.G."/>
            <person name="Yee E."/>
            <person name="Zomer A.L."/>
            <person name="van der Graaf-van Bloois L."/>
            <person name="Fitzgerald C."/>
            <person name="Forbes K.J."/>
            <person name="Meric G."/>
            <person name="Sheppard S.K."/>
            <person name="Wagenaar J.A."/>
            <person name="Duim B."/>
        </authorList>
    </citation>
    <scope>NUCLEOTIDE SEQUENCE [LARGE SCALE GENOMIC DNA]</scope>
    <source>
        <strain evidence="8 9">12S02225-3</strain>
    </source>
</reference>
<keyword evidence="3 7" id="KW-0489">Methyltransferase</keyword>
<sequence>MPQLNRLFPRDINRFIDPFVGGGSVFLNTNAKSYLVNDIDENIINLHKMLSNYDFNALISEISNLIYSYGLSFSLNGITAPNELKKQFVKTYYAKFNKSAYEKLRADYNIDKDDFLRLYVLLIYGFNRILRFNSKGDFNLPVGNVDFNQNVYEALLRYTEFTSQNSVKFHNLDYIDFLDGIKFKNSDYIYFDPPYLISNSEYNKLWSESNERKLYEKLDLLNMQGVKFGITNLIHHKGKTNTILQIWAKKYQIYNISSNYISFNDNTIKADSKEIFVTNLKANNA</sequence>
<evidence type="ECO:0000313" key="8">
    <source>
        <dbReference type="EMBL" id="OCR91470.1"/>
    </source>
</evidence>
<dbReference type="PROSITE" id="PS00092">
    <property type="entry name" value="N6_MTASE"/>
    <property type="match status" value="1"/>
</dbReference>
<dbReference type="InterPro" id="IPR002052">
    <property type="entry name" value="DNA_methylase_N6_adenine_CS"/>
</dbReference>
<dbReference type="PRINTS" id="PR00505">
    <property type="entry name" value="D12N6MTFRASE"/>
</dbReference>
<protein>
    <recommendedName>
        <fullName evidence="2 7">Site-specific DNA-methyltransferase (adenine-specific)</fullName>
        <ecNumber evidence="2 7">2.1.1.72</ecNumber>
    </recommendedName>
</protein>
<dbReference type="PIRSF" id="PIRSF000398">
    <property type="entry name" value="M_m6A_EcoRV"/>
    <property type="match status" value="1"/>
</dbReference>
<dbReference type="PANTHER" id="PTHR30481:SF3">
    <property type="entry name" value="DNA ADENINE METHYLASE"/>
    <property type="match status" value="1"/>
</dbReference>
<organism evidence="8 9">
    <name type="scientific">Campylobacter fetus subsp. testudinum</name>
    <dbReference type="NCBI Taxonomy" id="1507806"/>
    <lineage>
        <taxon>Bacteria</taxon>
        <taxon>Pseudomonadati</taxon>
        <taxon>Campylobacterota</taxon>
        <taxon>Epsilonproteobacteria</taxon>
        <taxon>Campylobacterales</taxon>
        <taxon>Campylobacteraceae</taxon>
        <taxon>Campylobacter</taxon>
    </lineage>
</organism>
<dbReference type="GO" id="GO:1904047">
    <property type="term" value="F:S-adenosyl-L-methionine binding"/>
    <property type="evidence" value="ECO:0007669"/>
    <property type="project" value="TreeGrafter"/>
</dbReference>
<keyword evidence="5 7" id="KW-0949">S-adenosyl-L-methionine</keyword>
<dbReference type="NCBIfam" id="TIGR00571">
    <property type="entry name" value="dam"/>
    <property type="match status" value="1"/>
</dbReference>